<accession>A0A3N4J8R9</accession>
<dbReference type="EMBL" id="ML120435">
    <property type="protein sequence ID" value="RPA94595.1"/>
    <property type="molecule type" value="Genomic_DNA"/>
</dbReference>
<feature type="non-terminal residue" evidence="1">
    <location>
        <position position="54"/>
    </location>
</feature>
<dbReference type="PROSITE" id="PS51257">
    <property type="entry name" value="PROKAR_LIPOPROTEIN"/>
    <property type="match status" value="1"/>
</dbReference>
<protein>
    <submittedName>
        <fullName evidence="1">Uncharacterized protein</fullName>
    </submittedName>
</protein>
<evidence type="ECO:0000313" key="2">
    <source>
        <dbReference type="Proteomes" id="UP000276215"/>
    </source>
</evidence>
<gene>
    <name evidence="1" type="ORF">L873DRAFT_1814130</name>
</gene>
<sequence>MTAVLRYHCPGWTAQCCPVLPGALGCPPRAPWCRRTVGNTWDVPRLAQDQLASA</sequence>
<dbReference type="Proteomes" id="UP000276215">
    <property type="component" value="Unassembled WGS sequence"/>
</dbReference>
<name>A0A3N4J8R9_9PEZI</name>
<dbReference type="AlphaFoldDB" id="A0A3N4J8R9"/>
<keyword evidence="2" id="KW-1185">Reference proteome</keyword>
<proteinExistence type="predicted"/>
<reference evidence="1 2" key="1">
    <citation type="journal article" date="2018" name="Nat. Ecol. Evol.">
        <title>Pezizomycetes genomes reveal the molecular basis of ectomycorrhizal truffle lifestyle.</title>
        <authorList>
            <person name="Murat C."/>
            <person name="Payen T."/>
            <person name="Noel B."/>
            <person name="Kuo A."/>
            <person name="Morin E."/>
            <person name="Chen J."/>
            <person name="Kohler A."/>
            <person name="Krizsan K."/>
            <person name="Balestrini R."/>
            <person name="Da Silva C."/>
            <person name="Montanini B."/>
            <person name="Hainaut M."/>
            <person name="Levati E."/>
            <person name="Barry K.W."/>
            <person name="Belfiori B."/>
            <person name="Cichocki N."/>
            <person name="Clum A."/>
            <person name="Dockter R.B."/>
            <person name="Fauchery L."/>
            <person name="Guy J."/>
            <person name="Iotti M."/>
            <person name="Le Tacon F."/>
            <person name="Lindquist E.A."/>
            <person name="Lipzen A."/>
            <person name="Malagnac F."/>
            <person name="Mello A."/>
            <person name="Molinier V."/>
            <person name="Miyauchi S."/>
            <person name="Poulain J."/>
            <person name="Riccioni C."/>
            <person name="Rubini A."/>
            <person name="Sitrit Y."/>
            <person name="Splivallo R."/>
            <person name="Traeger S."/>
            <person name="Wang M."/>
            <person name="Zifcakova L."/>
            <person name="Wipf D."/>
            <person name="Zambonelli A."/>
            <person name="Paolocci F."/>
            <person name="Nowrousian M."/>
            <person name="Ottonello S."/>
            <person name="Baldrian P."/>
            <person name="Spatafora J.W."/>
            <person name="Henrissat B."/>
            <person name="Nagy L.G."/>
            <person name="Aury J.M."/>
            <person name="Wincker P."/>
            <person name="Grigoriev I.V."/>
            <person name="Bonfante P."/>
            <person name="Martin F.M."/>
        </authorList>
    </citation>
    <scope>NUCLEOTIDE SEQUENCE [LARGE SCALE GENOMIC DNA]</scope>
    <source>
        <strain evidence="1 2">120613-1</strain>
    </source>
</reference>
<evidence type="ECO:0000313" key="1">
    <source>
        <dbReference type="EMBL" id="RPA94595.1"/>
    </source>
</evidence>
<organism evidence="1 2">
    <name type="scientific">Choiromyces venosus 120613-1</name>
    <dbReference type="NCBI Taxonomy" id="1336337"/>
    <lineage>
        <taxon>Eukaryota</taxon>
        <taxon>Fungi</taxon>
        <taxon>Dikarya</taxon>
        <taxon>Ascomycota</taxon>
        <taxon>Pezizomycotina</taxon>
        <taxon>Pezizomycetes</taxon>
        <taxon>Pezizales</taxon>
        <taxon>Tuberaceae</taxon>
        <taxon>Choiromyces</taxon>
    </lineage>
</organism>